<feature type="chain" id="PRO_5015438131" description="DUF1795 domain-containing protein" evidence="1">
    <location>
        <begin position="20"/>
        <end position="204"/>
    </location>
</feature>
<feature type="signal peptide" evidence="1">
    <location>
        <begin position="1"/>
        <end position="19"/>
    </location>
</feature>
<evidence type="ECO:0000256" key="1">
    <source>
        <dbReference type="SAM" id="SignalP"/>
    </source>
</evidence>
<accession>A0A2S8G3H9</accession>
<keyword evidence="1" id="KW-0732">Signal</keyword>
<protein>
    <recommendedName>
        <fullName evidence="4">DUF1795 domain-containing protein</fullName>
    </recommendedName>
</protein>
<organism evidence="2 3">
    <name type="scientific">Blastopirellula marina</name>
    <dbReference type="NCBI Taxonomy" id="124"/>
    <lineage>
        <taxon>Bacteria</taxon>
        <taxon>Pseudomonadati</taxon>
        <taxon>Planctomycetota</taxon>
        <taxon>Planctomycetia</taxon>
        <taxon>Pirellulales</taxon>
        <taxon>Pirellulaceae</taxon>
        <taxon>Blastopirellula</taxon>
    </lineage>
</organism>
<dbReference type="OrthoDB" id="851233at2"/>
<name>A0A2S8G3H9_9BACT</name>
<proteinExistence type="predicted"/>
<dbReference type="Proteomes" id="UP000240009">
    <property type="component" value="Unassembled WGS sequence"/>
</dbReference>
<dbReference type="AlphaFoldDB" id="A0A2S8G3H9"/>
<dbReference type="EMBL" id="PUIA01000016">
    <property type="protein sequence ID" value="PQO38973.1"/>
    <property type="molecule type" value="Genomic_DNA"/>
</dbReference>
<evidence type="ECO:0000313" key="3">
    <source>
        <dbReference type="Proteomes" id="UP000240009"/>
    </source>
</evidence>
<dbReference type="RefSeq" id="WP_105350172.1">
    <property type="nucleotide sequence ID" value="NZ_PUIA01000016.1"/>
</dbReference>
<sequence>MIKSAALVLSLLIASHALAADDYVLTVNGKPYDIGLDSTKEVTLPGGEVLKVELKMKDELQYDRPYFTFKHSSKFRPSTSDLGGGVHQTVLATPEGTGVFIQEYDNTDPTFLVGAMLNELTKEEVQYGYAYKDSTVSKNVGKLEAKGKQAVTTYKDDNWVREVYSIPGRDCGLLIFTQIETNGTAKEQEVIDKFWKSLEVRKLR</sequence>
<evidence type="ECO:0008006" key="4">
    <source>
        <dbReference type="Google" id="ProtNLM"/>
    </source>
</evidence>
<gene>
    <name evidence="2" type="ORF">C5Y96_03620</name>
</gene>
<evidence type="ECO:0000313" key="2">
    <source>
        <dbReference type="EMBL" id="PQO38973.1"/>
    </source>
</evidence>
<reference evidence="2 3" key="1">
    <citation type="submission" date="2018-02" db="EMBL/GenBank/DDBJ databases">
        <title>Comparative genomes isolates from brazilian mangrove.</title>
        <authorList>
            <person name="Araujo J.E."/>
            <person name="Taketani R.G."/>
            <person name="Silva M.C.P."/>
            <person name="Loureco M.V."/>
            <person name="Andreote F.D."/>
        </authorList>
    </citation>
    <scope>NUCLEOTIDE SEQUENCE [LARGE SCALE GENOMIC DNA]</scope>
    <source>
        <strain evidence="2 3">HEX-2 MGV</strain>
    </source>
</reference>
<comment type="caution">
    <text evidence="2">The sequence shown here is derived from an EMBL/GenBank/DDBJ whole genome shotgun (WGS) entry which is preliminary data.</text>
</comment>